<dbReference type="PANTHER" id="PTHR36051:SF2">
    <property type="entry name" value="DYNAMIN"/>
    <property type="match status" value="1"/>
</dbReference>
<sequence length="289" mass="31086">MKASMKNQNPFTLRVGQILTGFGAGCGVGVGVGYPIAVGSIPVLGDVMRPLTSAGSQAFGGVSYQAFAMLKKLGIKNLQAGIGCGIGIGHGFGAGLALKPGVVQQLTHTIQEKLTGLTSELQKKLPSPQVEIQSSSVTMQPSNIPDDIVVPTKLAEAPSVQVAPAMAIATGYVPSEPSPPSVTTQAVHSNPQGNTAEEDLRQENQILRTLLRHQELLEDLREENSTLRQILNEQIDLQACRNRVDGQSLIYAGRKYRGDPMCSTSRSYADNSCKDCFDCRRQSRRRRRL</sequence>
<keyword evidence="1" id="KW-0175">Coiled coil</keyword>
<gene>
    <name evidence="3" type="ORF">MARPO_0075s0082</name>
</gene>
<dbReference type="Proteomes" id="UP000244005">
    <property type="component" value="Unassembled WGS sequence"/>
</dbReference>
<evidence type="ECO:0000313" key="4">
    <source>
        <dbReference type="Proteomes" id="UP000244005"/>
    </source>
</evidence>
<evidence type="ECO:0000256" key="2">
    <source>
        <dbReference type="SAM" id="MobiDB-lite"/>
    </source>
</evidence>
<evidence type="ECO:0000313" key="3">
    <source>
        <dbReference type="EMBL" id="PTQ34986.1"/>
    </source>
</evidence>
<dbReference type="EMBL" id="KZ772747">
    <property type="protein sequence ID" value="PTQ34986.1"/>
    <property type="molecule type" value="Genomic_DNA"/>
</dbReference>
<keyword evidence="4" id="KW-1185">Reference proteome</keyword>
<dbReference type="Gramene" id="Mp2g03210.1">
    <property type="protein sequence ID" value="Mp2g03210.1.cds"/>
    <property type="gene ID" value="Mp2g03210"/>
</dbReference>
<evidence type="ECO:0000256" key="1">
    <source>
        <dbReference type="SAM" id="Coils"/>
    </source>
</evidence>
<organism evidence="3 4">
    <name type="scientific">Marchantia polymorpha</name>
    <name type="common">Common liverwort</name>
    <name type="synonym">Marchantia aquatica</name>
    <dbReference type="NCBI Taxonomy" id="3197"/>
    <lineage>
        <taxon>Eukaryota</taxon>
        <taxon>Viridiplantae</taxon>
        <taxon>Streptophyta</taxon>
        <taxon>Embryophyta</taxon>
        <taxon>Marchantiophyta</taxon>
        <taxon>Marchantiopsida</taxon>
        <taxon>Marchantiidae</taxon>
        <taxon>Marchantiales</taxon>
        <taxon>Marchantiaceae</taxon>
        <taxon>Marchantia</taxon>
    </lineage>
</organism>
<protein>
    <submittedName>
        <fullName evidence="3">Uncharacterized protein</fullName>
    </submittedName>
</protein>
<dbReference type="AlphaFoldDB" id="A0A2R6WMB4"/>
<dbReference type="OrthoDB" id="1934430at2759"/>
<proteinExistence type="predicted"/>
<feature type="coiled-coil region" evidence="1">
    <location>
        <begin position="203"/>
        <end position="237"/>
    </location>
</feature>
<accession>A0A2R6WMB4</accession>
<feature type="region of interest" description="Disordered" evidence="2">
    <location>
        <begin position="175"/>
        <end position="198"/>
    </location>
</feature>
<dbReference type="OMA" id="NTEYSSR"/>
<feature type="compositionally biased region" description="Polar residues" evidence="2">
    <location>
        <begin position="182"/>
        <end position="195"/>
    </location>
</feature>
<name>A0A2R6WMB4_MARPO</name>
<dbReference type="PROSITE" id="PS51257">
    <property type="entry name" value="PROKAR_LIPOPROTEIN"/>
    <property type="match status" value="1"/>
</dbReference>
<dbReference type="PANTHER" id="PTHR36051">
    <property type="entry name" value="DYNAMIN"/>
    <property type="match status" value="1"/>
</dbReference>
<reference evidence="4" key="1">
    <citation type="journal article" date="2017" name="Cell">
        <title>Insights into land plant evolution garnered from the Marchantia polymorpha genome.</title>
        <authorList>
            <person name="Bowman J.L."/>
            <person name="Kohchi T."/>
            <person name="Yamato K.T."/>
            <person name="Jenkins J."/>
            <person name="Shu S."/>
            <person name="Ishizaki K."/>
            <person name="Yamaoka S."/>
            <person name="Nishihama R."/>
            <person name="Nakamura Y."/>
            <person name="Berger F."/>
            <person name="Adam C."/>
            <person name="Aki S.S."/>
            <person name="Althoff F."/>
            <person name="Araki T."/>
            <person name="Arteaga-Vazquez M.A."/>
            <person name="Balasubrmanian S."/>
            <person name="Barry K."/>
            <person name="Bauer D."/>
            <person name="Boehm C.R."/>
            <person name="Briginshaw L."/>
            <person name="Caballero-Perez J."/>
            <person name="Catarino B."/>
            <person name="Chen F."/>
            <person name="Chiyoda S."/>
            <person name="Chovatia M."/>
            <person name="Davies K.M."/>
            <person name="Delmans M."/>
            <person name="Demura T."/>
            <person name="Dierschke T."/>
            <person name="Dolan L."/>
            <person name="Dorantes-Acosta A.E."/>
            <person name="Eklund D.M."/>
            <person name="Florent S.N."/>
            <person name="Flores-Sandoval E."/>
            <person name="Fujiyama A."/>
            <person name="Fukuzawa H."/>
            <person name="Galik B."/>
            <person name="Grimanelli D."/>
            <person name="Grimwood J."/>
            <person name="Grossniklaus U."/>
            <person name="Hamada T."/>
            <person name="Haseloff J."/>
            <person name="Hetherington A.J."/>
            <person name="Higo A."/>
            <person name="Hirakawa Y."/>
            <person name="Hundley H.N."/>
            <person name="Ikeda Y."/>
            <person name="Inoue K."/>
            <person name="Inoue S.I."/>
            <person name="Ishida S."/>
            <person name="Jia Q."/>
            <person name="Kakita M."/>
            <person name="Kanazawa T."/>
            <person name="Kawai Y."/>
            <person name="Kawashima T."/>
            <person name="Kennedy M."/>
            <person name="Kinose K."/>
            <person name="Kinoshita T."/>
            <person name="Kohara Y."/>
            <person name="Koide E."/>
            <person name="Komatsu K."/>
            <person name="Kopischke S."/>
            <person name="Kubo M."/>
            <person name="Kyozuka J."/>
            <person name="Lagercrantz U."/>
            <person name="Lin S.S."/>
            <person name="Lindquist E."/>
            <person name="Lipzen A.M."/>
            <person name="Lu C.W."/>
            <person name="De Luna E."/>
            <person name="Martienssen R.A."/>
            <person name="Minamino N."/>
            <person name="Mizutani M."/>
            <person name="Mizutani M."/>
            <person name="Mochizuki N."/>
            <person name="Monte I."/>
            <person name="Mosher R."/>
            <person name="Nagasaki H."/>
            <person name="Nakagami H."/>
            <person name="Naramoto S."/>
            <person name="Nishitani K."/>
            <person name="Ohtani M."/>
            <person name="Okamoto T."/>
            <person name="Okumura M."/>
            <person name="Phillips J."/>
            <person name="Pollak B."/>
            <person name="Reinders A."/>
            <person name="Rovekamp M."/>
            <person name="Sano R."/>
            <person name="Sawa S."/>
            <person name="Schmid M.W."/>
            <person name="Shirakawa M."/>
            <person name="Solano R."/>
            <person name="Spunde A."/>
            <person name="Suetsugu N."/>
            <person name="Sugano S."/>
            <person name="Sugiyama A."/>
            <person name="Sun R."/>
            <person name="Suzuki Y."/>
            <person name="Takenaka M."/>
            <person name="Takezawa D."/>
            <person name="Tomogane H."/>
            <person name="Tsuzuki M."/>
            <person name="Ueda T."/>
            <person name="Umeda M."/>
            <person name="Ward J.M."/>
            <person name="Watanabe Y."/>
            <person name="Yazaki K."/>
            <person name="Yokoyama R."/>
            <person name="Yoshitake Y."/>
            <person name="Yotsui I."/>
            <person name="Zachgo S."/>
            <person name="Schmutz J."/>
        </authorList>
    </citation>
    <scope>NUCLEOTIDE SEQUENCE [LARGE SCALE GENOMIC DNA]</scope>
    <source>
        <strain evidence="4">Tak-1</strain>
    </source>
</reference>